<accession>A0ABS5DRQ5</accession>
<dbReference type="Gene3D" id="3.40.190.10">
    <property type="entry name" value="Periplasmic binding protein-like II"/>
    <property type="match status" value="2"/>
</dbReference>
<dbReference type="PANTHER" id="PTHR30570:SF1">
    <property type="entry name" value="PHOSPHATE-BINDING PROTEIN PSTS"/>
    <property type="match status" value="1"/>
</dbReference>
<dbReference type="EMBL" id="JAGQDG010000001">
    <property type="protein sequence ID" value="MBQ0933834.1"/>
    <property type="molecule type" value="Genomic_DNA"/>
</dbReference>
<name>A0ABS5DRQ5_9BURK</name>
<keyword evidence="1" id="KW-0732">Signal</keyword>
<sequence>MWGLSQQPLWVRVLAGAMWLAGLFMLWFVCLLGFAFSGGAVMPGAWVYPLVGAAAGLFTVAFFMQRWRAWTAGAAAAVALAAMGLAGWSEWQARQEAAYLRISAAEPEMHTYQPRPNNPRLARLDSPAALQLGAEHLPRMDGATALYPLYAAFTAAVWPGAAPEVLDERVQVNKTSVAYERLFKREADIAFVAGPSKAQRASAQAAGLDLHLTPIGREAFVFYVAADNPVRQLSSAQIRDIYTGKIRDWSEVGGRAGPIIAFQRPEGSGSQSMLQKIMGETPLMPALTHHVVQGMGGVVQQTRDYTNYPGAIGYSFRVFVTRMLQPGGIRLLAVDGIAPTPASIGDGSYPYATEFYAATLGPPQGEAQRFIDWIRSEQGQTLVERTGYVRLPVN</sequence>
<feature type="transmembrane region" description="Helical" evidence="2">
    <location>
        <begin position="70"/>
        <end position="88"/>
    </location>
</feature>
<gene>
    <name evidence="4" type="ORF">KAK11_00740</name>
</gene>
<reference evidence="4 5" key="1">
    <citation type="submission" date="2021-04" db="EMBL/GenBank/DDBJ databases">
        <title>The genome sequence of type strain Ideonella paludis KCTC 32238.</title>
        <authorList>
            <person name="Liu Y."/>
        </authorList>
    </citation>
    <scope>NUCLEOTIDE SEQUENCE [LARGE SCALE GENOMIC DNA]</scope>
    <source>
        <strain evidence="4 5">KCTC 32238</strain>
    </source>
</reference>
<protein>
    <submittedName>
        <fullName evidence="4">Substrate-binding domain-containing protein</fullName>
    </submittedName>
</protein>
<proteinExistence type="predicted"/>
<dbReference type="Proteomes" id="UP000672097">
    <property type="component" value="Unassembled WGS sequence"/>
</dbReference>
<dbReference type="InterPro" id="IPR050811">
    <property type="entry name" value="Phosphate_ABC_transporter"/>
</dbReference>
<evidence type="ECO:0000256" key="2">
    <source>
        <dbReference type="SAM" id="Phobius"/>
    </source>
</evidence>
<evidence type="ECO:0000313" key="5">
    <source>
        <dbReference type="Proteomes" id="UP000672097"/>
    </source>
</evidence>
<keyword evidence="2" id="KW-1133">Transmembrane helix</keyword>
<dbReference type="RefSeq" id="WP_210805172.1">
    <property type="nucleotide sequence ID" value="NZ_JAGQDG010000001.1"/>
</dbReference>
<dbReference type="PANTHER" id="PTHR30570">
    <property type="entry name" value="PERIPLASMIC PHOSPHATE BINDING COMPONENT OF PHOSPHATE ABC TRANSPORTER"/>
    <property type="match status" value="1"/>
</dbReference>
<keyword evidence="2" id="KW-0812">Transmembrane</keyword>
<dbReference type="SUPFAM" id="SSF53850">
    <property type="entry name" value="Periplasmic binding protein-like II"/>
    <property type="match status" value="1"/>
</dbReference>
<evidence type="ECO:0000259" key="3">
    <source>
        <dbReference type="Pfam" id="PF12849"/>
    </source>
</evidence>
<comment type="caution">
    <text evidence="4">The sequence shown here is derived from an EMBL/GenBank/DDBJ whole genome shotgun (WGS) entry which is preliminary data.</text>
</comment>
<feature type="domain" description="PBP" evidence="3">
    <location>
        <begin position="141"/>
        <end position="377"/>
    </location>
</feature>
<evidence type="ECO:0000256" key="1">
    <source>
        <dbReference type="ARBA" id="ARBA00022729"/>
    </source>
</evidence>
<feature type="transmembrane region" description="Helical" evidence="2">
    <location>
        <begin position="9"/>
        <end position="34"/>
    </location>
</feature>
<keyword evidence="5" id="KW-1185">Reference proteome</keyword>
<evidence type="ECO:0000313" key="4">
    <source>
        <dbReference type="EMBL" id="MBQ0933834.1"/>
    </source>
</evidence>
<keyword evidence="2" id="KW-0472">Membrane</keyword>
<dbReference type="InterPro" id="IPR024370">
    <property type="entry name" value="PBP_domain"/>
</dbReference>
<feature type="transmembrane region" description="Helical" evidence="2">
    <location>
        <begin position="46"/>
        <end position="63"/>
    </location>
</feature>
<dbReference type="Pfam" id="PF12849">
    <property type="entry name" value="PBP_like_2"/>
    <property type="match status" value="1"/>
</dbReference>
<organism evidence="4 5">
    <name type="scientific">Ideonella paludis</name>
    <dbReference type="NCBI Taxonomy" id="1233411"/>
    <lineage>
        <taxon>Bacteria</taxon>
        <taxon>Pseudomonadati</taxon>
        <taxon>Pseudomonadota</taxon>
        <taxon>Betaproteobacteria</taxon>
        <taxon>Burkholderiales</taxon>
        <taxon>Sphaerotilaceae</taxon>
        <taxon>Ideonella</taxon>
    </lineage>
</organism>